<dbReference type="Proteomes" id="UP001589865">
    <property type="component" value="Unassembled WGS sequence"/>
</dbReference>
<protein>
    <submittedName>
        <fullName evidence="1">SUF system Fe-S cluster assembly regulator</fullName>
    </submittedName>
</protein>
<comment type="caution">
    <text evidence="1">The sequence shown here is derived from an EMBL/GenBank/DDBJ whole genome shotgun (WGS) entry which is preliminary data.</text>
</comment>
<dbReference type="Pfam" id="PF02082">
    <property type="entry name" value="Rrf2"/>
    <property type="match status" value="1"/>
</dbReference>
<gene>
    <name evidence="1" type="ORF">ACFFGY_13765</name>
</gene>
<accession>A0ABV6JUB7</accession>
<reference evidence="1 2" key="1">
    <citation type="submission" date="2024-09" db="EMBL/GenBank/DDBJ databases">
        <authorList>
            <person name="Sun Q."/>
            <person name="Mori K."/>
        </authorList>
    </citation>
    <scope>NUCLEOTIDE SEQUENCE [LARGE SCALE GENOMIC DNA]</scope>
    <source>
        <strain evidence="1 2">TBRC 5777</strain>
    </source>
</reference>
<sequence>MLRLSKLTDYAVVVLARLGREQGLCTAPDLAAATGVAEPTVAKVLKNLGQAGLVEGVRGSRGGYRLARPLHEVALSQVIVAVDGPIALTACVDGASGSCEAEALCPVRGRWDPVNDAIRNALAAVTVADLANPISCSSHRPRPAEPVALAAE</sequence>
<dbReference type="EMBL" id="JBHLUN010000009">
    <property type="protein sequence ID" value="MFC0409320.1"/>
    <property type="molecule type" value="Genomic_DNA"/>
</dbReference>
<dbReference type="SUPFAM" id="SSF46785">
    <property type="entry name" value="Winged helix' DNA-binding domain"/>
    <property type="match status" value="1"/>
</dbReference>
<dbReference type="CDD" id="cd00090">
    <property type="entry name" value="HTH_ARSR"/>
    <property type="match status" value="1"/>
</dbReference>
<dbReference type="InterPro" id="IPR011991">
    <property type="entry name" value="ArsR-like_HTH"/>
</dbReference>
<proteinExistence type="predicted"/>
<dbReference type="PANTHER" id="PTHR33221">
    <property type="entry name" value="WINGED HELIX-TURN-HELIX TRANSCRIPTIONAL REGULATOR, RRF2 FAMILY"/>
    <property type="match status" value="1"/>
</dbReference>
<dbReference type="InterPro" id="IPR036388">
    <property type="entry name" value="WH-like_DNA-bd_sf"/>
</dbReference>
<dbReference type="Gene3D" id="1.10.10.10">
    <property type="entry name" value="Winged helix-like DNA-binding domain superfamily/Winged helix DNA-binding domain"/>
    <property type="match status" value="1"/>
</dbReference>
<dbReference type="PROSITE" id="PS51197">
    <property type="entry name" value="HTH_RRF2_2"/>
    <property type="match status" value="1"/>
</dbReference>
<dbReference type="NCBIfam" id="TIGR00738">
    <property type="entry name" value="rrf2_super"/>
    <property type="match status" value="1"/>
</dbReference>
<dbReference type="PANTHER" id="PTHR33221:SF2">
    <property type="entry name" value="TRANSCRIPTIONAL REGULATOR"/>
    <property type="match status" value="1"/>
</dbReference>
<dbReference type="InterPro" id="IPR014290">
    <property type="entry name" value="SUF_FeS_clus_asmbl_reg"/>
</dbReference>
<keyword evidence="2" id="KW-1185">Reference proteome</keyword>
<name>A0ABV6JUB7_9PROT</name>
<organism evidence="1 2">
    <name type="scientific">Roseomonas elaeocarpi</name>
    <dbReference type="NCBI Taxonomy" id="907779"/>
    <lineage>
        <taxon>Bacteria</taxon>
        <taxon>Pseudomonadati</taxon>
        <taxon>Pseudomonadota</taxon>
        <taxon>Alphaproteobacteria</taxon>
        <taxon>Acetobacterales</taxon>
        <taxon>Roseomonadaceae</taxon>
        <taxon>Roseomonas</taxon>
    </lineage>
</organism>
<evidence type="ECO:0000313" key="2">
    <source>
        <dbReference type="Proteomes" id="UP001589865"/>
    </source>
</evidence>
<dbReference type="InterPro" id="IPR036390">
    <property type="entry name" value="WH_DNA-bd_sf"/>
</dbReference>
<evidence type="ECO:0000313" key="1">
    <source>
        <dbReference type="EMBL" id="MFC0409320.1"/>
    </source>
</evidence>
<dbReference type="InterPro" id="IPR000944">
    <property type="entry name" value="Tscrpt_reg_Rrf2"/>
</dbReference>
<dbReference type="RefSeq" id="WP_377045074.1">
    <property type="nucleotide sequence ID" value="NZ_JBHLUN010000009.1"/>
</dbReference>
<dbReference type="NCBIfam" id="TIGR02944">
    <property type="entry name" value="suf_reg_Xantho"/>
    <property type="match status" value="1"/>
</dbReference>